<dbReference type="Gene3D" id="2.10.109.10">
    <property type="entry name" value="Umud Fragment, subunit A"/>
    <property type="match status" value="1"/>
</dbReference>
<proteinExistence type="predicted"/>
<dbReference type="InterPro" id="IPR039418">
    <property type="entry name" value="LexA-like"/>
</dbReference>
<sequence>MESNILDQFFTLLKKRKISVVKASEMLDIPQDRIYQWKSKGTKPKGEDTVKLLNFIKTSDSDETPKTDDLETADQKSIRKPKIETNPELEGITYVPIGAQAGYSKHYFNPVFVKSLQKIYIPGMPYRGDKYRIFEVDGESMEPTLKHGYHVLGELVEKDSYAQVPNYYVYVIVTEDRVMLKRLYRKSDSEFVAISDNEEFFPQFGLHMGDIRELWLVKRKMDWEMAPPKKFEIHI</sequence>
<dbReference type="InterPro" id="IPR015927">
    <property type="entry name" value="Peptidase_S24_S26A/B/C"/>
</dbReference>
<evidence type="ECO:0000256" key="5">
    <source>
        <dbReference type="ARBA" id="ARBA00023163"/>
    </source>
</evidence>
<dbReference type="PROSITE" id="PS00501">
    <property type="entry name" value="SPASE_I_1"/>
    <property type="match status" value="1"/>
</dbReference>
<feature type="domain" description="Peptidase S24/S26A/S26B/S26C" evidence="6">
    <location>
        <begin position="123"/>
        <end position="202"/>
    </location>
</feature>
<dbReference type="PANTHER" id="PTHR40661:SF1">
    <property type="entry name" value="HTH CRO_C1-TYPE DOMAIN-CONTAINING PROTEIN"/>
    <property type="match status" value="1"/>
</dbReference>
<keyword evidence="2" id="KW-0378">Hydrolase</keyword>
<dbReference type="Pfam" id="PF00717">
    <property type="entry name" value="Peptidase_S24"/>
    <property type="match status" value="1"/>
</dbReference>
<evidence type="ECO:0000256" key="4">
    <source>
        <dbReference type="ARBA" id="ARBA00023125"/>
    </source>
</evidence>
<dbReference type="PANTHER" id="PTHR40661">
    <property type="match status" value="1"/>
</dbReference>
<evidence type="ECO:0000313" key="7">
    <source>
        <dbReference type="EMBL" id="MEX6691217.1"/>
    </source>
</evidence>
<accession>A0ABV3ZMV2</accession>
<dbReference type="EMBL" id="JAULBC010000015">
    <property type="protein sequence ID" value="MEX6691217.1"/>
    <property type="molecule type" value="Genomic_DNA"/>
</dbReference>
<evidence type="ECO:0000313" key="8">
    <source>
        <dbReference type="Proteomes" id="UP001560573"/>
    </source>
</evidence>
<keyword evidence="4" id="KW-0238">DNA-binding</keyword>
<keyword evidence="5" id="KW-0804">Transcription</keyword>
<dbReference type="InterPro" id="IPR019756">
    <property type="entry name" value="Pept_S26A_signal_pept_1_Ser-AS"/>
</dbReference>
<reference evidence="7 8" key="1">
    <citation type="submission" date="2023-07" db="EMBL/GenBank/DDBJ databases">
        <authorList>
            <person name="Lian W.-H."/>
        </authorList>
    </citation>
    <scope>NUCLEOTIDE SEQUENCE [LARGE SCALE GENOMIC DNA]</scope>
    <source>
        <strain evidence="7 8">SYSU DXS3180</strain>
    </source>
</reference>
<protein>
    <submittedName>
        <fullName evidence="7">S24 family peptidase</fullName>
    </submittedName>
</protein>
<keyword evidence="3" id="KW-0805">Transcription regulation</keyword>
<evidence type="ECO:0000256" key="3">
    <source>
        <dbReference type="ARBA" id="ARBA00023015"/>
    </source>
</evidence>
<keyword evidence="8" id="KW-1185">Reference proteome</keyword>
<dbReference type="RefSeq" id="WP_369332633.1">
    <property type="nucleotide sequence ID" value="NZ_JAULBC010000015.1"/>
</dbReference>
<dbReference type="SUPFAM" id="SSF51306">
    <property type="entry name" value="LexA/Signal peptidase"/>
    <property type="match status" value="1"/>
</dbReference>
<evidence type="ECO:0000256" key="1">
    <source>
        <dbReference type="ARBA" id="ARBA00022670"/>
    </source>
</evidence>
<comment type="caution">
    <text evidence="7">The sequence shown here is derived from an EMBL/GenBank/DDBJ whole genome shotgun (WGS) entry which is preliminary data.</text>
</comment>
<gene>
    <name evidence="7" type="ORF">QTN47_27150</name>
</gene>
<dbReference type="Proteomes" id="UP001560573">
    <property type="component" value="Unassembled WGS sequence"/>
</dbReference>
<dbReference type="CDD" id="cd06529">
    <property type="entry name" value="S24_LexA-like"/>
    <property type="match status" value="1"/>
</dbReference>
<evidence type="ECO:0000259" key="6">
    <source>
        <dbReference type="Pfam" id="PF00717"/>
    </source>
</evidence>
<name>A0ABV3ZMV2_9BACT</name>
<organism evidence="7 8">
    <name type="scientific">Danxiaibacter flavus</name>
    <dbReference type="NCBI Taxonomy" id="3049108"/>
    <lineage>
        <taxon>Bacteria</taxon>
        <taxon>Pseudomonadati</taxon>
        <taxon>Bacteroidota</taxon>
        <taxon>Chitinophagia</taxon>
        <taxon>Chitinophagales</taxon>
        <taxon>Chitinophagaceae</taxon>
        <taxon>Danxiaibacter</taxon>
    </lineage>
</organism>
<keyword evidence="1" id="KW-0645">Protease</keyword>
<dbReference type="InterPro" id="IPR036286">
    <property type="entry name" value="LexA/Signal_pep-like_sf"/>
</dbReference>
<evidence type="ECO:0000256" key="2">
    <source>
        <dbReference type="ARBA" id="ARBA00022801"/>
    </source>
</evidence>